<keyword evidence="4 8" id="KW-0378">Hydrolase</keyword>
<organism evidence="8 9">
    <name type="scientific">Alteribacillus bidgolensis</name>
    <dbReference type="NCBI Taxonomy" id="930129"/>
    <lineage>
        <taxon>Bacteria</taxon>
        <taxon>Bacillati</taxon>
        <taxon>Bacillota</taxon>
        <taxon>Bacilli</taxon>
        <taxon>Bacillales</taxon>
        <taxon>Bacillaceae</taxon>
        <taxon>Alteribacillus</taxon>
    </lineage>
</organism>
<dbReference type="STRING" id="930129.SAMN05216352_11327"/>
<evidence type="ECO:0000259" key="7">
    <source>
        <dbReference type="PROSITE" id="PS51831"/>
    </source>
</evidence>
<dbReference type="GO" id="GO:0046872">
    <property type="term" value="F:metal ion binding"/>
    <property type="evidence" value="ECO:0007669"/>
    <property type="project" value="UniProtKB-KW"/>
</dbReference>
<dbReference type="EMBL" id="FNDU01000013">
    <property type="protein sequence ID" value="SDI84847.1"/>
    <property type="molecule type" value="Genomic_DNA"/>
</dbReference>
<protein>
    <recommendedName>
        <fullName evidence="1">bis(5'-nucleosyl)-tetraphosphatase (symmetrical)</fullName>
        <ecNumber evidence="1">3.6.1.41</ecNumber>
    </recommendedName>
</protein>
<dbReference type="PANTHER" id="PTHR35795:SF1">
    <property type="entry name" value="BIS(5'-NUCLEOSYL)-TETRAPHOSPHATASE, SYMMETRICAL"/>
    <property type="match status" value="1"/>
</dbReference>
<name>A0A1G8NX70_9BACI</name>
<dbReference type="GO" id="GO:0008803">
    <property type="term" value="F:bis(5'-nucleosyl)-tetraphosphatase (symmetrical) activity"/>
    <property type="evidence" value="ECO:0007669"/>
    <property type="project" value="UniProtKB-EC"/>
</dbReference>
<sequence length="194" mass="22401">MDKNKALDKVKPHLTEHRYIHTLGVTEKAVELADKTGIDRKQAELAAIFHDYAKFRSKEEMRGIIRKQEWDKNFINYGDELLHAPAGAFLVNKEIGIEDEEILSAIFWHTTGKAKMNTLEKILFLADYIEPNRIFPGVDEVRKTAEKNIDHAIVMALRNTIVFLMKKNQRVFPQTLYAYNDMIEKIKNQSNIGG</sequence>
<keyword evidence="3" id="KW-0547">Nucleotide-binding</keyword>
<dbReference type="PROSITE" id="PS51831">
    <property type="entry name" value="HD"/>
    <property type="match status" value="1"/>
</dbReference>
<keyword evidence="5" id="KW-0408">Iron</keyword>
<accession>A0A1G8NX70</accession>
<dbReference type="GO" id="GO:0000166">
    <property type="term" value="F:nucleotide binding"/>
    <property type="evidence" value="ECO:0007669"/>
    <property type="project" value="UniProtKB-KW"/>
</dbReference>
<feature type="domain" description="HD" evidence="7">
    <location>
        <begin position="18"/>
        <end position="132"/>
    </location>
</feature>
<keyword evidence="2" id="KW-0479">Metal-binding</keyword>
<dbReference type="RefSeq" id="WP_091587130.1">
    <property type="nucleotide sequence ID" value="NZ_FNDU01000013.1"/>
</dbReference>
<evidence type="ECO:0000256" key="6">
    <source>
        <dbReference type="ARBA" id="ARBA00049417"/>
    </source>
</evidence>
<dbReference type="EC" id="3.6.1.41" evidence="1"/>
<dbReference type="Proteomes" id="UP000199017">
    <property type="component" value="Unassembled WGS sequence"/>
</dbReference>
<dbReference type="AlphaFoldDB" id="A0A1G8NX70"/>
<dbReference type="SMART" id="SM00471">
    <property type="entry name" value="HDc"/>
    <property type="match status" value="1"/>
</dbReference>
<evidence type="ECO:0000256" key="5">
    <source>
        <dbReference type="ARBA" id="ARBA00023004"/>
    </source>
</evidence>
<dbReference type="InterPro" id="IPR005249">
    <property type="entry name" value="YqeK"/>
</dbReference>
<dbReference type="InterPro" id="IPR051094">
    <property type="entry name" value="Diverse_Catalytic_Enzymes"/>
</dbReference>
<dbReference type="InterPro" id="IPR003607">
    <property type="entry name" value="HD/PDEase_dom"/>
</dbReference>
<dbReference type="Pfam" id="PF01966">
    <property type="entry name" value="HD"/>
    <property type="match status" value="1"/>
</dbReference>
<dbReference type="OrthoDB" id="9782134at2"/>
<dbReference type="Gene3D" id="1.10.3210.10">
    <property type="entry name" value="Hypothetical protein af1432"/>
    <property type="match status" value="1"/>
</dbReference>
<evidence type="ECO:0000256" key="3">
    <source>
        <dbReference type="ARBA" id="ARBA00022741"/>
    </source>
</evidence>
<gene>
    <name evidence="8" type="ORF">SAMN05216352_11327</name>
</gene>
<dbReference type="PANTHER" id="PTHR35795">
    <property type="entry name" value="SLR1885 PROTEIN"/>
    <property type="match status" value="1"/>
</dbReference>
<evidence type="ECO:0000256" key="2">
    <source>
        <dbReference type="ARBA" id="ARBA00022723"/>
    </source>
</evidence>
<reference evidence="8 9" key="1">
    <citation type="submission" date="2016-10" db="EMBL/GenBank/DDBJ databases">
        <authorList>
            <person name="de Groot N.N."/>
        </authorList>
    </citation>
    <scope>NUCLEOTIDE SEQUENCE [LARGE SCALE GENOMIC DNA]</scope>
    <source>
        <strain evidence="9">P4B,CCM 7963,CECT 7998,DSM 25260,IBRC-M 10614,KCTC 13821</strain>
    </source>
</reference>
<comment type="catalytic activity">
    <reaction evidence="6">
        <text>P(1),P(4)-bis(5'-adenosyl) tetraphosphate + H2O = 2 ADP + 2 H(+)</text>
        <dbReference type="Rhea" id="RHEA:24252"/>
        <dbReference type="ChEBI" id="CHEBI:15377"/>
        <dbReference type="ChEBI" id="CHEBI:15378"/>
        <dbReference type="ChEBI" id="CHEBI:58141"/>
        <dbReference type="ChEBI" id="CHEBI:456216"/>
        <dbReference type="EC" id="3.6.1.41"/>
    </reaction>
</comment>
<evidence type="ECO:0000313" key="8">
    <source>
        <dbReference type="EMBL" id="SDI84847.1"/>
    </source>
</evidence>
<dbReference type="InterPro" id="IPR006674">
    <property type="entry name" value="HD_domain"/>
</dbReference>
<dbReference type="NCBIfam" id="TIGR00488">
    <property type="entry name" value="bis(5'-nucleosyl)-tetraphosphatase (symmetrical) YqeK"/>
    <property type="match status" value="1"/>
</dbReference>
<proteinExistence type="predicted"/>
<evidence type="ECO:0000256" key="4">
    <source>
        <dbReference type="ARBA" id="ARBA00022801"/>
    </source>
</evidence>
<dbReference type="CDD" id="cd00077">
    <property type="entry name" value="HDc"/>
    <property type="match status" value="1"/>
</dbReference>
<dbReference type="SUPFAM" id="SSF109604">
    <property type="entry name" value="HD-domain/PDEase-like"/>
    <property type="match status" value="1"/>
</dbReference>
<evidence type="ECO:0000313" key="9">
    <source>
        <dbReference type="Proteomes" id="UP000199017"/>
    </source>
</evidence>
<keyword evidence="9" id="KW-1185">Reference proteome</keyword>
<evidence type="ECO:0000256" key="1">
    <source>
        <dbReference type="ARBA" id="ARBA00012506"/>
    </source>
</evidence>